<dbReference type="EMBL" id="JACAZH010000035">
    <property type="protein sequence ID" value="KAF7337217.1"/>
    <property type="molecule type" value="Genomic_DNA"/>
</dbReference>
<gene>
    <name evidence="2" type="ORF">MSAN_02274100</name>
</gene>
<dbReference type="Proteomes" id="UP000623467">
    <property type="component" value="Unassembled WGS sequence"/>
</dbReference>
<accession>A0A8H6XA30</accession>
<feature type="compositionally biased region" description="Acidic residues" evidence="1">
    <location>
        <begin position="95"/>
        <end position="113"/>
    </location>
</feature>
<dbReference type="OrthoDB" id="2745518at2759"/>
<evidence type="ECO:0000313" key="3">
    <source>
        <dbReference type="Proteomes" id="UP000623467"/>
    </source>
</evidence>
<protein>
    <submittedName>
        <fullName evidence="2">Uncharacterized protein</fullName>
    </submittedName>
</protein>
<comment type="caution">
    <text evidence="2">The sequence shown here is derived from an EMBL/GenBank/DDBJ whole genome shotgun (WGS) entry which is preliminary data.</text>
</comment>
<keyword evidence="3" id="KW-1185">Reference proteome</keyword>
<evidence type="ECO:0000313" key="2">
    <source>
        <dbReference type="EMBL" id="KAF7337217.1"/>
    </source>
</evidence>
<name>A0A8H6XA30_9AGAR</name>
<sequence length="472" mass="53066">MASAFLAPMPAGPSMGICGVTVPNEVIGHVLASSPDFDTLHASLGVCSTWNRAFETQPASILLSVARDVVGPALPQAVRFIRYPYPEKIQNDWVHEDDEAEEDPEATEDDSDEEGKPAKAKTKVPKPKMPENTPIGKLTPEERMRLQKNAGTVGKLEEIFSLRHKKANQLTALESHRFARAMYRVMLYCELFYLPLNLDDIDAMEDNEPGVLAKIQNSRLAMLDEYSTSHLLEIRAVVEFLHEMIAEVLDDEEFERLKDICLATGPAVVLKAYIAKSSDVFEEALELEMMTSGEDNELYGGLFSKPLEKIWKKRKVVPPVSEMDAILEEIVPKIDACAQCGKVDELWSEANWANRISVDFCTLLEGKLNSNEVETEALVEILMSPTGTADIVIAEIYDMLTPDFTSWKKEESLCSACLEKLVTAHLHLWLHRRKISGGWKKTQNCWYGYDCNTQVHKTSHAREKNHLCKPTR</sequence>
<evidence type="ECO:0000256" key="1">
    <source>
        <dbReference type="SAM" id="MobiDB-lite"/>
    </source>
</evidence>
<organism evidence="2 3">
    <name type="scientific">Mycena sanguinolenta</name>
    <dbReference type="NCBI Taxonomy" id="230812"/>
    <lineage>
        <taxon>Eukaryota</taxon>
        <taxon>Fungi</taxon>
        <taxon>Dikarya</taxon>
        <taxon>Basidiomycota</taxon>
        <taxon>Agaricomycotina</taxon>
        <taxon>Agaricomycetes</taxon>
        <taxon>Agaricomycetidae</taxon>
        <taxon>Agaricales</taxon>
        <taxon>Marasmiineae</taxon>
        <taxon>Mycenaceae</taxon>
        <taxon>Mycena</taxon>
    </lineage>
</organism>
<dbReference type="AlphaFoldDB" id="A0A8H6XA30"/>
<feature type="region of interest" description="Disordered" evidence="1">
    <location>
        <begin position="92"/>
        <end position="136"/>
    </location>
</feature>
<proteinExistence type="predicted"/>
<reference evidence="2" key="1">
    <citation type="submission" date="2020-05" db="EMBL/GenBank/DDBJ databases">
        <title>Mycena genomes resolve the evolution of fungal bioluminescence.</title>
        <authorList>
            <person name="Tsai I.J."/>
        </authorList>
    </citation>
    <scope>NUCLEOTIDE SEQUENCE</scope>
    <source>
        <strain evidence="2">160909Yilan</strain>
    </source>
</reference>